<proteinExistence type="predicted"/>
<evidence type="ECO:0000313" key="2">
    <source>
        <dbReference type="Proteomes" id="UP001583193"/>
    </source>
</evidence>
<dbReference type="EMBL" id="JAVDPF010000004">
    <property type="protein sequence ID" value="KAL1884611.1"/>
    <property type="molecule type" value="Genomic_DNA"/>
</dbReference>
<protein>
    <submittedName>
        <fullName evidence="1">Uncharacterized protein</fullName>
    </submittedName>
</protein>
<reference evidence="1 2" key="1">
    <citation type="journal article" date="2024" name="IMA Fungus">
        <title>IMA Genome - F19 : A genome assembly and annotation guide to empower mycologists, including annotated draft genome sequences of Ceratocystis pirilliformis, Diaporthe australafricana, Fusarium ophioides, Paecilomyces lecythidis, and Sporothrix stenoceras.</title>
        <authorList>
            <person name="Aylward J."/>
            <person name="Wilson A.M."/>
            <person name="Visagie C.M."/>
            <person name="Spraker J."/>
            <person name="Barnes I."/>
            <person name="Buitendag C."/>
            <person name="Ceriani C."/>
            <person name="Del Mar Angel L."/>
            <person name="du Plessis D."/>
            <person name="Fuchs T."/>
            <person name="Gasser K."/>
            <person name="Kramer D."/>
            <person name="Li W."/>
            <person name="Munsamy K."/>
            <person name="Piso A."/>
            <person name="Price J.L."/>
            <person name="Sonnekus B."/>
            <person name="Thomas C."/>
            <person name="van der Nest A."/>
            <person name="van Dijk A."/>
            <person name="van Heerden A."/>
            <person name="van Vuuren N."/>
            <person name="Yilmaz N."/>
            <person name="Duong T.A."/>
            <person name="van der Merwe N.A."/>
            <person name="Wingfield M.J."/>
            <person name="Wingfield B.D."/>
        </authorList>
    </citation>
    <scope>NUCLEOTIDE SEQUENCE [LARGE SCALE GENOMIC DNA]</scope>
    <source>
        <strain evidence="1 2">CMW 18167</strain>
    </source>
</reference>
<organism evidence="1 2">
    <name type="scientific">Paecilomyces lecythidis</name>
    <dbReference type="NCBI Taxonomy" id="3004212"/>
    <lineage>
        <taxon>Eukaryota</taxon>
        <taxon>Fungi</taxon>
        <taxon>Dikarya</taxon>
        <taxon>Ascomycota</taxon>
        <taxon>Pezizomycotina</taxon>
        <taxon>Eurotiomycetes</taxon>
        <taxon>Eurotiomycetidae</taxon>
        <taxon>Eurotiales</taxon>
        <taxon>Thermoascaceae</taxon>
        <taxon>Paecilomyces</taxon>
    </lineage>
</organism>
<sequence>MLESSRSFLFTEYATGQCGVFDGKGVNPEAWSVIPDKFSSYQNIRSILQKAKDERIASKARMDTYYDDDKLAELARS</sequence>
<evidence type="ECO:0000313" key="1">
    <source>
        <dbReference type="EMBL" id="KAL1884611.1"/>
    </source>
</evidence>
<keyword evidence="2" id="KW-1185">Reference proteome</keyword>
<dbReference type="Proteomes" id="UP001583193">
    <property type="component" value="Unassembled WGS sequence"/>
</dbReference>
<name>A0ABR3Y8I6_9EURO</name>
<comment type="caution">
    <text evidence="1">The sequence shown here is derived from an EMBL/GenBank/DDBJ whole genome shotgun (WGS) entry which is preliminary data.</text>
</comment>
<accession>A0ABR3Y8I6</accession>
<gene>
    <name evidence="1" type="ORF">Plec18167_002201</name>
</gene>